<sequence length="832" mass="94310">MIEGKSERYKLFWIGNDKGTGGVGIFLAEKWVDKVIEVNRVSNRIIQMKLMVGETIFTAISVYVPQCGLSEEAKDGFYDRLIAVASKVSEKEVLAVAGDFNGHVGKTSDGFEEVHEGNGYGERNTEGERILEFGFAMDMLVANTVYKKRESHLVTYESGTAKTQVDYLLVRKKDRKLLSDVKVIPSEEIVTQHKPVVCDFKVKKVCQVKRKFIPRRKIWRLNEEQVKREFKDQVDELLGTNPRTASGSVEEQWKKLKDTLLTVTEQTCGWTKGPPRHKVTWWWNEEVENSIKEKRKLWSDWKRGLVNKEMYLVAKRTARRAIYKAKTEAEKARFADILRRDDEKNEVFRIAKQMAKTNQDIVGEKCIRNDDGVLAINEQDKKDAWKCYYERLLNTEFPRDRENLEVTEAVDGLAIRIEKEMVREAVSKMKKGKAVGPSGVVAEMLKASGETGIEMITNLTNQIVREGVIPEDWELSTIVNCYKGKGEALDRGCPEEMLYADDLALTCETMEGLLVKLKTWRKALESKGLRVNVTKTKVMISGCNVGKPPEKGKFLCSVCGKGVGSNSIFCGTCKHWVHKKCSGITGRLKDDKRFMCKRCKKMAVADDSDIEKVYLDGEAIEVVEKFCYLGDTIGAQGGAGAGVMARVRRGWSKFRELLPLLTSRALPLLTKGRVYQACVRSVMMYGSETWPLNAQAKVEVSSHWARQTEMLIKRLVTPMMKQLNDHLDKMVGVPRRTVEYHGRRATSERQNAGATKLPDDDIGHTGFHQLDSQTEGYTLPPLVQQTSKLIKEVVGFMMRQMNDCLDQAMGIFSRTTENNELEANCEAVETME</sequence>
<evidence type="ECO:0000256" key="1">
    <source>
        <dbReference type="ARBA" id="ARBA00022723"/>
    </source>
</evidence>
<evidence type="ECO:0000259" key="5">
    <source>
        <dbReference type="PROSITE" id="PS50016"/>
    </source>
</evidence>
<dbReference type="InterPro" id="IPR027124">
    <property type="entry name" value="Swc5/CFDP1/2"/>
</dbReference>
<dbReference type="GO" id="GO:0008270">
    <property type="term" value="F:zinc ion binding"/>
    <property type="evidence" value="ECO:0007669"/>
    <property type="project" value="UniProtKB-KW"/>
</dbReference>
<feature type="domain" description="PHD-type" evidence="5">
    <location>
        <begin position="553"/>
        <end position="602"/>
    </location>
</feature>
<dbReference type="PROSITE" id="PS01359">
    <property type="entry name" value="ZF_PHD_1"/>
    <property type="match status" value="1"/>
</dbReference>
<gene>
    <name evidence="6" type="ORF">Pcinc_000484</name>
</gene>
<keyword evidence="3" id="KW-0862">Zinc</keyword>
<dbReference type="Gene3D" id="3.30.40.10">
    <property type="entry name" value="Zinc/RING finger domain, C3HC4 (zinc finger)"/>
    <property type="match status" value="1"/>
</dbReference>
<evidence type="ECO:0000313" key="6">
    <source>
        <dbReference type="EMBL" id="KAK3895874.1"/>
    </source>
</evidence>
<keyword evidence="2 4" id="KW-0863">Zinc-finger</keyword>
<dbReference type="PANTHER" id="PTHR23227:SF83">
    <property type="entry name" value="ENDONUCLEASE_EXONUCLEASE_PHOSPHATASE DOMAIN-CONTAINING PROTEIN"/>
    <property type="match status" value="1"/>
</dbReference>
<organism evidence="6 7">
    <name type="scientific">Petrolisthes cinctipes</name>
    <name type="common">Flat porcelain crab</name>
    <dbReference type="NCBI Taxonomy" id="88211"/>
    <lineage>
        <taxon>Eukaryota</taxon>
        <taxon>Metazoa</taxon>
        <taxon>Ecdysozoa</taxon>
        <taxon>Arthropoda</taxon>
        <taxon>Crustacea</taxon>
        <taxon>Multicrustacea</taxon>
        <taxon>Malacostraca</taxon>
        <taxon>Eumalacostraca</taxon>
        <taxon>Eucarida</taxon>
        <taxon>Decapoda</taxon>
        <taxon>Pleocyemata</taxon>
        <taxon>Anomura</taxon>
        <taxon>Galatheoidea</taxon>
        <taxon>Porcellanidae</taxon>
        <taxon>Petrolisthes</taxon>
    </lineage>
</organism>
<dbReference type="Proteomes" id="UP001286313">
    <property type="component" value="Unassembled WGS sequence"/>
</dbReference>
<dbReference type="EMBL" id="JAWQEG010000030">
    <property type="protein sequence ID" value="KAK3895874.1"/>
    <property type="molecule type" value="Genomic_DNA"/>
</dbReference>
<reference evidence="6" key="1">
    <citation type="submission" date="2023-10" db="EMBL/GenBank/DDBJ databases">
        <title>Genome assemblies of two species of porcelain crab, Petrolisthes cinctipes and Petrolisthes manimaculis (Anomura: Porcellanidae).</title>
        <authorList>
            <person name="Angst P."/>
        </authorList>
    </citation>
    <scope>NUCLEOTIDE SEQUENCE</scope>
    <source>
        <strain evidence="6">PB745_01</strain>
        <tissue evidence="6">Gill</tissue>
    </source>
</reference>
<dbReference type="InterPro" id="IPR019787">
    <property type="entry name" value="Znf_PHD-finger"/>
</dbReference>
<dbReference type="PANTHER" id="PTHR23227">
    <property type="entry name" value="BUCENTAUR RELATED"/>
    <property type="match status" value="1"/>
</dbReference>
<evidence type="ECO:0000256" key="4">
    <source>
        <dbReference type="PROSITE-ProRule" id="PRU00146"/>
    </source>
</evidence>
<dbReference type="AlphaFoldDB" id="A0AAE1GMS7"/>
<dbReference type="InterPro" id="IPR036691">
    <property type="entry name" value="Endo/exonu/phosph_ase_sf"/>
</dbReference>
<dbReference type="Pfam" id="PF00628">
    <property type="entry name" value="PHD"/>
    <property type="match status" value="1"/>
</dbReference>
<dbReference type="Gene3D" id="3.60.10.10">
    <property type="entry name" value="Endonuclease/exonuclease/phosphatase"/>
    <property type="match status" value="1"/>
</dbReference>
<dbReference type="InterPro" id="IPR011011">
    <property type="entry name" value="Znf_FYVE_PHD"/>
</dbReference>
<dbReference type="InterPro" id="IPR013083">
    <property type="entry name" value="Znf_RING/FYVE/PHD"/>
</dbReference>
<protein>
    <recommendedName>
        <fullName evidence="5">PHD-type domain-containing protein</fullName>
    </recommendedName>
</protein>
<name>A0AAE1GMS7_PETCI</name>
<dbReference type="PROSITE" id="PS50016">
    <property type="entry name" value="ZF_PHD_2"/>
    <property type="match status" value="1"/>
</dbReference>
<proteinExistence type="predicted"/>
<accession>A0AAE1GMS7</accession>
<evidence type="ECO:0000313" key="7">
    <source>
        <dbReference type="Proteomes" id="UP001286313"/>
    </source>
</evidence>
<dbReference type="CDD" id="cd15489">
    <property type="entry name" value="PHD_SF"/>
    <property type="match status" value="1"/>
</dbReference>
<dbReference type="InterPro" id="IPR019786">
    <property type="entry name" value="Zinc_finger_PHD-type_CS"/>
</dbReference>
<dbReference type="InterPro" id="IPR001965">
    <property type="entry name" value="Znf_PHD"/>
</dbReference>
<keyword evidence="7" id="KW-1185">Reference proteome</keyword>
<evidence type="ECO:0000256" key="3">
    <source>
        <dbReference type="ARBA" id="ARBA00022833"/>
    </source>
</evidence>
<dbReference type="SUPFAM" id="SSF56219">
    <property type="entry name" value="DNase I-like"/>
    <property type="match status" value="1"/>
</dbReference>
<keyword evidence="1" id="KW-0479">Metal-binding</keyword>
<comment type="caution">
    <text evidence="6">The sequence shown here is derived from an EMBL/GenBank/DDBJ whole genome shotgun (WGS) entry which is preliminary data.</text>
</comment>
<evidence type="ECO:0000256" key="2">
    <source>
        <dbReference type="ARBA" id="ARBA00022771"/>
    </source>
</evidence>
<dbReference type="SMART" id="SM00249">
    <property type="entry name" value="PHD"/>
    <property type="match status" value="1"/>
</dbReference>
<dbReference type="SUPFAM" id="SSF57903">
    <property type="entry name" value="FYVE/PHD zinc finger"/>
    <property type="match status" value="1"/>
</dbReference>